<keyword evidence="6" id="KW-1185">Reference proteome</keyword>
<organism evidence="5 6">
    <name type="scientific">Gymnopus androsaceus JB14</name>
    <dbReference type="NCBI Taxonomy" id="1447944"/>
    <lineage>
        <taxon>Eukaryota</taxon>
        <taxon>Fungi</taxon>
        <taxon>Dikarya</taxon>
        <taxon>Basidiomycota</taxon>
        <taxon>Agaricomycotina</taxon>
        <taxon>Agaricomycetes</taxon>
        <taxon>Agaricomycetidae</taxon>
        <taxon>Agaricales</taxon>
        <taxon>Marasmiineae</taxon>
        <taxon>Omphalotaceae</taxon>
        <taxon>Gymnopus</taxon>
    </lineage>
</organism>
<dbReference type="EMBL" id="ML769674">
    <property type="protein sequence ID" value="KAE9389997.1"/>
    <property type="molecule type" value="Genomic_DNA"/>
</dbReference>
<evidence type="ECO:0000313" key="5">
    <source>
        <dbReference type="EMBL" id="KAE9389997.1"/>
    </source>
</evidence>
<evidence type="ECO:0000259" key="4">
    <source>
        <dbReference type="Pfam" id="PF00135"/>
    </source>
</evidence>
<protein>
    <recommendedName>
        <fullName evidence="3">Carboxylic ester hydrolase</fullName>
        <ecNumber evidence="3">3.1.1.-</ecNumber>
    </recommendedName>
</protein>
<evidence type="ECO:0000256" key="3">
    <source>
        <dbReference type="RuleBase" id="RU361235"/>
    </source>
</evidence>
<dbReference type="PROSITE" id="PS00122">
    <property type="entry name" value="CARBOXYLESTERASE_B_1"/>
    <property type="match status" value="1"/>
</dbReference>
<accession>A0A6A4GYA1</accession>
<dbReference type="Pfam" id="PF00135">
    <property type="entry name" value="COesterase"/>
    <property type="match status" value="1"/>
</dbReference>
<dbReference type="PROSITE" id="PS00941">
    <property type="entry name" value="CARBOXYLESTERASE_B_2"/>
    <property type="match status" value="1"/>
</dbReference>
<feature type="domain" description="Carboxylesterase type B" evidence="4">
    <location>
        <begin position="5"/>
        <end position="490"/>
    </location>
</feature>
<evidence type="ECO:0000256" key="1">
    <source>
        <dbReference type="ARBA" id="ARBA00005964"/>
    </source>
</evidence>
<reference evidence="5" key="1">
    <citation type="journal article" date="2019" name="Environ. Microbiol.">
        <title>Fungal ecological strategies reflected in gene transcription - a case study of two litter decomposers.</title>
        <authorList>
            <person name="Barbi F."/>
            <person name="Kohler A."/>
            <person name="Barry K."/>
            <person name="Baskaran P."/>
            <person name="Daum C."/>
            <person name="Fauchery L."/>
            <person name="Ihrmark K."/>
            <person name="Kuo A."/>
            <person name="LaButti K."/>
            <person name="Lipzen A."/>
            <person name="Morin E."/>
            <person name="Grigoriev I.V."/>
            <person name="Henrissat B."/>
            <person name="Lindahl B."/>
            <person name="Martin F."/>
        </authorList>
    </citation>
    <scope>NUCLEOTIDE SEQUENCE</scope>
    <source>
        <strain evidence="5">JB14</strain>
    </source>
</reference>
<gene>
    <name evidence="5" type="ORF">BT96DRAFT_967861</name>
</gene>
<dbReference type="InterPro" id="IPR029058">
    <property type="entry name" value="AB_hydrolase_fold"/>
</dbReference>
<dbReference type="AlphaFoldDB" id="A0A6A4GYA1"/>
<dbReference type="Gene3D" id="3.40.50.1820">
    <property type="entry name" value="alpha/beta hydrolase"/>
    <property type="match status" value="1"/>
</dbReference>
<dbReference type="OrthoDB" id="408631at2759"/>
<dbReference type="PANTHER" id="PTHR11559">
    <property type="entry name" value="CARBOXYLESTERASE"/>
    <property type="match status" value="1"/>
</dbReference>
<evidence type="ECO:0000313" key="6">
    <source>
        <dbReference type="Proteomes" id="UP000799118"/>
    </source>
</evidence>
<comment type="similarity">
    <text evidence="1 3">Belongs to the type-B carboxylesterase/lipase family.</text>
</comment>
<name>A0A6A4GYA1_9AGAR</name>
<sequence length="504" mass="54884">MNPCFLGIPYAEPPLGALRLQRPVLKASLNTTEFNASNFGLSCLQNDLPPSEISEDCLTINVFRPSGTTSNASLPVMFWTFGGGFYVGSSIQYNGSAIVAQSGTPIIYVNFNYRLGPLGFPQGQEAADHKALNLALSDQIAALTWVQENIGAFGGDKNKVTIFGESAGAMMTAVQLLNPDISKICTSSSLTYGPLHRQVDWDNFVAGVPGCENLSSTDTTFECLRSVNTTAIFDGLVVAQNEFTEQFPWSPTIDGLGGFMHELPSLLFAKGIFAKIPFITGTNLDEGTYSFFTPPTDNYTTELIESIVIANYSPPAVKSVSESQLKKAVGGILELYPDNPALGSPFNTGNDTFGLSPGFKRVSAIIGDLFFHSQRRLWIQTASNAGVKTFGYLFTQPQPENPPYLGVTHTSEVPYVYGGVENATESDSVLSTAMIDYWVSFATSLDPNDGKGAPRPTWEQYTPQNQVLIQLNGDNTTLIPDDYRKEQIDFINSMPLTFHHRRSL</sequence>
<dbReference type="Proteomes" id="UP000799118">
    <property type="component" value="Unassembled WGS sequence"/>
</dbReference>
<dbReference type="InterPro" id="IPR050309">
    <property type="entry name" value="Type-B_Carboxylest/Lipase"/>
</dbReference>
<dbReference type="SUPFAM" id="SSF53474">
    <property type="entry name" value="alpha/beta-Hydrolases"/>
    <property type="match status" value="1"/>
</dbReference>
<proteinExistence type="inferred from homology"/>
<dbReference type="GO" id="GO:0016787">
    <property type="term" value="F:hydrolase activity"/>
    <property type="evidence" value="ECO:0007669"/>
    <property type="project" value="UniProtKB-KW"/>
</dbReference>
<dbReference type="InterPro" id="IPR002018">
    <property type="entry name" value="CarbesteraseB"/>
</dbReference>
<evidence type="ECO:0000256" key="2">
    <source>
        <dbReference type="ARBA" id="ARBA00022801"/>
    </source>
</evidence>
<dbReference type="InterPro" id="IPR019826">
    <property type="entry name" value="Carboxylesterase_B_AS"/>
</dbReference>
<dbReference type="InterPro" id="IPR019819">
    <property type="entry name" value="Carboxylesterase_B_CS"/>
</dbReference>
<keyword evidence="2 3" id="KW-0378">Hydrolase</keyword>
<dbReference type="EC" id="3.1.1.-" evidence="3"/>